<comment type="similarity">
    <text evidence="1 12">Belongs to the helicase family. DnaB subfamily.</text>
</comment>
<evidence type="ECO:0000256" key="10">
    <source>
        <dbReference type="ARBA" id="ARBA00048954"/>
    </source>
</evidence>
<dbReference type="STRING" id="1121939.L861_06365"/>
<proteinExistence type="inferred from homology"/>
<dbReference type="Proteomes" id="UP000014463">
    <property type="component" value="Unassembled WGS sequence"/>
</dbReference>
<dbReference type="GO" id="GO:0003677">
    <property type="term" value="F:DNA binding"/>
    <property type="evidence" value="ECO:0007669"/>
    <property type="project" value="UniProtKB-UniRule"/>
</dbReference>
<evidence type="ECO:0000256" key="3">
    <source>
        <dbReference type="ARBA" id="ARBA00022705"/>
    </source>
</evidence>
<keyword evidence="4 12" id="KW-0547">Nucleotide-binding</keyword>
<evidence type="ECO:0000259" key="13">
    <source>
        <dbReference type="PROSITE" id="PS51199"/>
    </source>
</evidence>
<keyword evidence="15" id="KW-1185">Reference proteome</keyword>
<keyword evidence="3 12" id="KW-0235">DNA replication</keyword>
<dbReference type="Pfam" id="PF00772">
    <property type="entry name" value="DnaB"/>
    <property type="match status" value="1"/>
</dbReference>
<keyword evidence="8 12" id="KW-0238">DNA-binding</keyword>
<name>S2KE62_LITA3</name>
<dbReference type="InterPro" id="IPR027417">
    <property type="entry name" value="P-loop_NTPase"/>
</dbReference>
<dbReference type="EMBL" id="ASTJ01000040">
    <property type="protein sequence ID" value="EPC00467.1"/>
    <property type="molecule type" value="Genomic_DNA"/>
</dbReference>
<dbReference type="PATRIC" id="fig|1121939.11.peg.4038"/>
<dbReference type="OrthoDB" id="9773982at2"/>
<dbReference type="PROSITE" id="PS51199">
    <property type="entry name" value="SF4_HELICASE"/>
    <property type="match status" value="1"/>
</dbReference>
<evidence type="ECO:0000256" key="6">
    <source>
        <dbReference type="ARBA" id="ARBA00022806"/>
    </source>
</evidence>
<dbReference type="GO" id="GO:0005829">
    <property type="term" value="C:cytosol"/>
    <property type="evidence" value="ECO:0007669"/>
    <property type="project" value="TreeGrafter"/>
</dbReference>
<evidence type="ECO:0000256" key="2">
    <source>
        <dbReference type="ARBA" id="ARBA00022515"/>
    </source>
</evidence>
<dbReference type="Pfam" id="PF03796">
    <property type="entry name" value="DnaB_C"/>
    <property type="match status" value="1"/>
</dbReference>
<keyword evidence="7 12" id="KW-0067">ATP-binding</keyword>
<dbReference type="InterPro" id="IPR007693">
    <property type="entry name" value="DNA_helicase_DnaB-like_N"/>
</dbReference>
<dbReference type="AlphaFoldDB" id="S2KE62"/>
<evidence type="ECO:0000313" key="14">
    <source>
        <dbReference type="EMBL" id="EPC00467.1"/>
    </source>
</evidence>
<keyword evidence="5 12" id="KW-0378">Hydrolase</keyword>
<evidence type="ECO:0000256" key="4">
    <source>
        <dbReference type="ARBA" id="ARBA00022741"/>
    </source>
</evidence>
<comment type="catalytic activity">
    <reaction evidence="10 12">
        <text>ATP + H2O = ADP + phosphate + H(+)</text>
        <dbReference type="Rhea" id="RHEA:13065"/>
        <dbReference type="ChEBI" id="CHEBI:15377"/>
        <dbReference type="ChEBI" id="CHEBI:15378"/>
        <dbReference type="ChEBI" id="CHEBI:30616"/>
        <dbReference type="ChEBI" id="CHEBI:43474"/>
        <dbReference type="ChEBI" id="CHEBI:456216"/>
        <dbReference type="EC" id="5.6.2.3"/>
    </reaction>
</comment>
<dbReference type="GO" id="GO:0005524">
    <property type="term" value="F:ATP binding"/>
    <property type="evidence" value="ECO:0007669"/>
    <property type="project" value="UniProtKB-UniRule"/>
</dbReference>
<comment type="caution">
    <text evidence="14">The sequence shown here is derived from an EMBL/GenBank/DDBJ whole genome shotgun (WGS) entry which is preliminary data.</text>
</comment>
<dbReference type="GO" id="GO:0006269">
    <property type="term" value="P:DNA replication, synthesis of primer"/>
    <property type="evidence" value="ECO:0007669"/>
    <property type="project" value="UniProtKB-UniRule"/>
</dbReference>
<organism evidence="14 15">
    <name type="scientific">Litchfieldella anticariensis (strain DSM 16096 / CECT 5854 / CIP 108499 / LMG 22089 / FP35)</name>
    <name type="common">Halomonas anticariensis</name>
    <dbReference type="NCBI Taxonomy" id="1121939"/>
    <lineage>
        <taxon>Bacteria</taxon>
        <taxon>Pseudomonadati</taxon>
        <taxon>Pseudomonadota</taxon>
        <taxon>Gammaproteobacteria</taxon>
        <taxon>Oceanospirillales</taxon>
        <taxon>Halomonadaceae</taxon>
        <taxon>Litchfieldella</taxon>
    </lineage>
</organism>
<dbReference type="InterPro" id="IPR007694">
    <property type="entry name" value="DNA_helicase_DnaB-like_C"/>
</dbReference>
<dbReference type="InterPro" id="IPR036185">
    <property type="entry name" value="DNA_heli_DnaB-like_N_sf"/>
</dbReference>
<comment type="function">
    <text evidence="12">The main replicative DNA helicase, it participates in initiation and elongation during chromosome replication. Travels ahead of the DNA replisome, separating dsDNA into templates for DNA synthesis. A processive ATP-dependent 5'-3' DNA helicase it has DNA-dependent ATPase activity.</text>
</comment>
<keyword evidence="6 12" id="KW-0347">Helicase</keyword>
<protein>
    <recommendedName>
        <fullName evidence="11 12">Replicative DNA helicase</fullName>
        <ecNumber evidence="11 12">5.6.2.3</ecNumber>
    </recommendedName>
</protein>
<dbReference type="RefSeq" id="WP_016418546.1">
    <property type="nucleotide sequence ID" value="NZ_AUAB01000023.1"/>
</dbReference>
<gene>
    <name evidence="14" type="ORF">L861_06365</name>
</gene>
<dbReference type="Gene3D" id="1.10.860.10">
    <property type="entry name" value="DNAb Helicase, Chain A"/>
    <property type="match status" value="1"/>
</dbReference>
<evidence type="ECO:0000256" key="8">
    <source>
        <dbReference type="ARBA" id="ARBA00023125"/>
    </source>
</evidence>
<evidence type="ECO:0000256" key="7">
    <source>
        <dbReference type="ARBA" id="ARBA00022840"/>
    </source>
</evidence>
<dbReference type="GO" id="GO:0043139">
    <property type="term" value="F:5'-3' DNA helicase activity"/>
    <property type="evidence" value="ECO:0007669"/>
    <property type="project" value="UniProtKB-EC"/>
</dbReference>
<accession>S2KE62</accession>
<dbReference type="CDD" id="cd00984">
    <property type="entry name" value="DnaB_C"/>
    <property type="match status" value="1"/>
</dbReference>
<evidence type="ECO:0000256" key="1">
    <source>
        <dbReference type="ARBA" id="ARBA00008428"/>
    </source>
</evidence>
<dbReference type="InterPro" id="IPR007692">
    <property type="entry name" value="DNA_helicase_DnaB"/>
</dbReference>
<evidence type="ECO:0000256" key="11">
    <source>
        <dbReference type="NCBIfam" id="TIGR00665"/>
    </source>
</evidence>
<dbReference type="NCBIfam" id="TIGR00665">
    <property type="entry name" value="DnaB"/>
    <property type="match status" value="1"/>
</dbReference>
<sequence>MSVIEPLPSRQDAVPETGIVPPHSLEAEISLLAGIMLDAQLWDDVADSVASCHFYRPGHQAIFAAIASLAEESQPIDLVTVSERLECQGQLEQVGGLSALTELVRQSPGTGNVPVYARIVRDRYELRQLIHTCFDLTRQAFGERGKSARELIEDAEHRLFALTEDQGSELSSVKDMLSRAVDAIDTAFNAKGGITGTPSGYVDLDRLTAGWQPGDLIVVAGRPAMGKTTFGLNLVENALMAATTVTATAPAFVFSVEMPEEQLMLRLIASLGRVSLQKLRTGMLDDEDWPKVTAAVSRLTELEGRLYIDDRSGVTASSLKVRARRMVRRYGRPSLILIDYLQLLHEPGAENRTLEVATVSRILKETAKELHAPVIALSQLNRSLENRPNKRPCLADLRDSGAIEQDADVIAFLYRDEVYHPDNPDNHGLAEVLLSKQRNGPIGTVHLAFLDTCSRFEALEWKRSETGNQGGQVA</sequence>
<dbReference type="PANTHER" id="PTHR30153:SF2">
    <property type="entry name" value="REPLICATIVE DNA HELICASE"/>
    <property type="match status" value="1"/>
</dbReference>
<dbReference type="SUPFAM" id="SSF52540">
    <property type="entry name" value="P-loop containing nucleoside triphosphate hydrolases"/>
    <property type="match status" value="1"/>
</dbReference>
<dbReference type="EC" id="5.6.2.3" evidence="11 12"/>
<evidence type="ECO:0000313" key="15">
    <source>
        <dbReference type="Proteomes" id="UP000014463"/>
    </source>
</evidence>
<evidence type="ECO:0000256" key="9">
    <source>
        <dbReference type="ARBA" id="ARBA00023235"/>
    </source>
</evidence>
<feature type="domain" description="SF4 helicase" evidence="13">
    <location>
        <begin position="190"/>
        <end position="463"/>
    </location>
</feature>
<dbReference type="GO" id="GO:1990077">
    <property type="term" value="C:primosome complex"/>
    <property type="evidence" value="ECO:0007669"/>
    <property type="project" value="UniProtKB-UniRule"/>
</dbReference>
<dbReference type="GO" id="GO:0016887">
    <property type="term" value="F:ATP hydrolysis activity"/>
    <property type="evidence" value="ECO:0007669"/>
    <property type="project" value="RHEA"/>
</dbReference>
<dbReference type="Gene3D" id="3.40.50.300">
    <property type="entry name" value="P-loop containing nucleotide triphosphate hydrolases"/>
    <property type="match status" value="1"/>
</dbReference>
<dbReference type="eggNOG" id="COG0305">
    <property type="taxonomic scope" value="Bacteria"/>
</dbReference>
<reference evidence="14 15" key="1">
    <citation type="journal article" date="2013" name="Genome Announc.">
        <title>Draft genome sequence of the moderately halophilic gammaproteobacterium Halomonas anticariensis FP35.</title>
        <authorList>
            <person name="Tahrioui A."/>
            <person name="Quesada E."/>
            <person name="Llamas I."/>
        </authorList>
    </citation>
    <scope>NUCLEOTIDE SEQUENCE [LARGE SCALE GENOMIC DNA]</scope>
    <source>
        <strain evidence="15">DSM 16096 / CECT 5854 / LMG 22089 / FP35</strain>
    </source>
</reference>
<evidence type="ECO:0000256" key="5">
    <source>
        <dbReference type="ARBA" id="ARBA00022801"/>
    </source>
</evidence>
<keyword evidence="2 12" id="KW-0639">Primosome</keyword>
<keyword evidence="9" id="KW-0413">Isomerase</keyword>
<evidence type="ECO:0000256" key="12">
    <source>
        <dbReference type="RuleBase" id="RU362085"/>
    </source>
</evidence>
<dbReference type="SUPFAM" id="SSF48024">
    <property type="entry name" value="N-terminal domain of DnaB helicase"/>
    <property type="match status" value="1"/>
</dbReference>
<dbReference type="PANTHER" id="PTHR30153">
    <property type="entry name" value="REPLICATIVE DNA HELICASE DNAB"/>
    <property type="match status" value="1"/>
</dbReference>
<dbReference type="InterPro" id="IPR016136">
    <property type="entry name" value="DNA_helicase_N/primase_C"/>
</dbReference>